<dbReference type="PROSITE" id="PS51123">
    <property type="entry name" value="OMPA_2"/>
    <property type="match status" value="1"/>
</dbReference>
<evidence type="ECO:0000256" key="1">
    <source>
        <dbReference type="PROSITE-ProRule" id="PRU00473"/>
    </source>
</evidence>
<feature type="chain" id="PRO_5031105201" evidence="3">
    <location>
        <begin position="21"/>
        <end position="179"/>
    </location>
</feature>
<keyword evidence="2" id="KW-0175">Coiled coil</keyword>
<dbReference type="PANTHER" id="PTHR30329">
    <property type="entry name" value="STATOR ELEMENT OF FLAGELLAR MOTOR COMPLEX"/>
    <property type="match status" value="1"/>
</dbReference>
<feature type="domain" description="OmpA-like" evidence="4">
    <location>
        <begin position="53"/>
        <end position="178"/>
    </location>
</feature>
<evidence type="ECO:0000313" key="6">
    <source>
        <dbReference type="Proteomes" id="UP000567293"/>
    </source>
</evidence>
<dbReference type="CDD" id="cd07185">
    <property type="entry name" value="OmpA_C-like"/>
    <property type="match status" value="1"/>
</dbReference>
<dbReference type="GO" id="GO:0016020">
    <property type="term" value="C:membrane"/>
    <property type="evidence" value="ECO:0007669"/>
    <property type="project" value="UniProtKB-UniRule"/>
</dbReference>
<dbReference type="InterPro" id="IPR036737">
    <property type="entry name" value="OmpA-like_sf"/>
</dbReference>
<dbReference type="Gene3D" id="3.30.1330.60">
    <property type="entry name" value="OmpA-like domain"/>
    <property type="match status" value="1"/>
</dbReference>
<protein>
    <submittedName>
        <fullName evidence="5">OmpA family protein</fullName>
    </submittedName>
</protein>
<reference evidence="5" key="1">
    <citation type="submission" date="2020-06" db="EMBL/GenBank/DDBJ databases">
        <title>Legume-microbial interactions unlock mineral nutrients during tropical forest succession.</title>
        <authorList>
            <person name="Epihov D.Z."/>
        </authorList>
    </citation>
    <scope>NUCLEOTIDE SEQUENCE [LARGE SCALE GENOMIC DNA]</scope>
    <source>
        <strain evidence="5">Pan2503</strain>
    </source>
</reference>
<dbReference type="InterPro" id="IPR006665">
    <property type="entry name" value="OmpA-like"/>
</dbReference>
<dbReference type="SUPFAM" id="SSF103088">
    <property type="entry name" value="OmpA-like"/>
    <property type="match status" value="1"/>
</dbReference>
<evidence type="ECO:0000313" key="5">
    <source>
        <dbReference type="EMBL" id="MBA0085030.1"/>
    </source>
</evidence>
<keyword evidence="6" id="KW-1185">Reference proteome</keyword>
<name>A0A7V8NPV7_9BACT</name>
<dbReference type="InterPro" id="IPR050330">
    <property type="entry name" value="Bact_OuterMem_StrucFunc"/>
</dbReference>
<gene>
    <name evidence="5" type="ORF">HRJ53_08540</name>
</gene>
<evidence type="ECO:0000256" key="3">
    <source>
        <dbReference type="SAM" id="SignalP"/>
    </source>
</evidence>
<dbReference type="Proteomes" id="UP000567293">
    <property type="component" value="Unassembled WGS sequence"/>
</dbReference>
<evidence type="ECO:0000259" key="4">
    <source>
        <dbReference type="PROSITE" id="PS51123"/>
    </source>
</evidence>
<dbReference type="EMBL" id="JACDQQ010000828">
    <property type="protein sequence ID" value="MBA0085030.1"/>
    <property type="molecule type" value="Genomic_DNA"/>
</dbReference>
<dbReference type="PANTHER" id="PTHR30329:SF21">
    <property type="entry name" value="LIPOPROTEIN YIAD-RELATED"/>
    <property type="match status" value="1"/>
</dbReference>
<feature type="coiled-coil region" evidence="2">
    <location>
        <begin position="28"/>
        <end position="57"/>
    </location>
</feature>
<keyword evidence="3" id="KW-0732">Signal</keyword>
<sequence>MITGLTAAARIVPFTALMLAACVSESKYEAQTQQLQAAQAQSAAEQAQIAKMQQQNKWVVAGDMLFPEGGYQLSANGKQALNQYVPQLQNLKNAKVVVYGYTDNLPVGPALQRSGIANNIDLSSRRADNVVAYFTAQGVNPNIISAKGFGDTHPVASNDTPQGRAQNRRIEIVMEGPGA</sequence>
<keyword evidence="1" id="KW-0472">Membrane</keyword>
<proteinExistence type="predicted"/>
<feature type="signal peptide" evidence="3">
    <location>
        <begin position="1"/>
        <end position="20"/>
    </location>
</feature>
<accession>A0A7V8NPV7</accession>
<comment type="caution">
    <text evidence="5">The sequence shown here is derived from an EMBL/GenBank/DDBJ whole genome shotgun (WGS) entry which is preliminary data.</text>
</comment>
<dbReference type="Pfam" id="PF00691">
    <property type="entry name" value="OmpA"/>
    <property type="match status" value="1"/>
</dbReference>
<evidence type="ECO:0000256" key="2">
    <source>
        <dbReference type="SAM" id="Coils"/>
    </source>
</evidence>
<dbReference type="AlphaFoldDB" id="A0A7V8NPV7"/>
<organism evidence="5 6">
    <name type="scientific">Candidatus Acidiferrum panamense</name>
    <dbReference type="NCBI Taxonomy" id="2741543"/>
    <lineage>
        <taxon>Bacteria</taxon>
        <taxon>Pseudomonadati</taxon>
        <taxon>Acidobacteriota</taxon>
        <taxon>Terriglobia</taxon>
        <taxon>Candidatus Acidiferrales</taxon>
        <taxon>Candidatus Acidiferrum</taxon>
    </lineage>
</organism>